<feature type="transmembrane region" description="Helical" evidence="2">
    <location>
        <begin position="220"/>
        <end position="241"/>
    </location>
</feature>
<keyword evidence="4" id="KW-1185">Reference proteome</keyword>
<accession>R0JGI6</accession>
<dbReference type="Proteomes" id="UP000296049">
    <property type="component" value="Unassembled WGS sequence"/>
</dbReference>
<evidence type="ECO:0000256" key="1">
    <source>
        <dbReference type="SAM" id="MobiDB-lite"/>
    </source>
</evidence>
<reference evidence="4" key="1">
    <citation type="journal article" date="2013" name="Nat. Genet.">
        <title>The duck genome and transcriptome provide insight into an avian influenza virus reservoir species.</title>
        <authorList>
            <person name="Huang Y."/>
            <person name="Li Y."/>
            <person name="Burt D.W."/>
            <person name="Chen H."/>
            <person name="Zhang Y."/>
            <person name="Qian W."/>
            <person name="Kim H."/>
            <person name="Gan S."/>
            <person name="Zhao Y."/>
            <person name="Li J."/>
            <person name="Yi K."/>
            <person name="Feng H."/>
            <person name="Zhu P."/>
            <person name="Li B."/>
            <person name="Liu Q."/>
            <person name="Fairley S."/>
            <person name="Magor K.E."/>
            <person name="Du Z."/>
            <person name="Hu X."/>
            <person name="Goodman L."/>
            <person name="Tafer H."/>
            <person name="Vignal A."/>
            <person name="Lee T."/>
            <person name="Kim K.W."/>
            <person name="Sheng Z."/>
            <person name="An Y."/>
            <person name="Searle S."/>
            <person name="Herrero J."/>
            <person name="Groenen M.A."/>
            <person name="Crooijmans R.P."/>
            <person name="Faraut T."/>
            <person name="Cai Q."/>
            <person name="Webster R.G."/>
            <person name="Aldridge J.R."/>
            <person name="Warren W.C."/>
            <person name="Bartschat S."/>
            <person name="Kehr S."/>
            <person name="Marz M."/>
            <person name="Stadler P.F."/>
            <person name="Smith J."/>
            <person name="Kraus R.H."/>
            <person name="Zhao Y."/>
            <person name="Ren L."/>
            <person name="Fei J."/>
            <person name="Morisson M."/>
            <person name="Kaiser P."/>
            <person name="Griffin D.K."/>
            <person name="Rao M."/>
            <person name="Pitel F."/>
            <person name="Wang J."/>
            <person name="Li N."/>
        </authorList>
    </citation>
    <scope>NUCLEOTIDE SEQUENCE [LARGE SCALE GENOMIC DNA]</scope>
</reference>
<feature type="region of interest" description="Disordered" evidence="1">
    <location>
        <begin position="150"/>
        <end position="200"/>
    </location>
</feature>
<proteinExistence type="predicted"/>
<sequence length="331" mass="36098">MQDASYHLWVLGDGSVWVILHIPRKASGSRQMEEEAVAESHRVTSREGSKWATTSTGSQWGWYAEKGDEQTPLLAPVLGLEQDQEDSHCLWCPHNRTVVPKLCCWQCMSKQSLSLWVIKQGMGFSAGERTAVKSLTQAAVGKRAAKKSRAGPALGLDKGAAGPRGSNTVSSLGKGNLQHGWLPPSTKAPQSDATKFSLTSQPVRQVLPEQDRSTHKNEPVLTAVTAVCLYALICVVFILTAPHTSCEITMMLSTPGAIKIMKERRDVGTAACSHQPHLNLLKKSLLDRYFHFSHQFEGTALLFIPLIHNPSPYSLSQGEAAVIAAHSRRSS</sequence>
<organism evidence="3 4">
    <name type="scientific">Anas platyrhynchos</name>
    <name type="common">Mallard</name>
    <name type="synonym">Anas boschas</name>
    <dbReference type="NCBI Taxonomy" id="8839"/>
    <lineage>
        <taxon>Eukaryota</taxon>
        <taxon>Metazoa</taxon>
        <taxon>Chordata</taxon>
        <taxon>Craniata</taxon>
        <taxon>Vertebrata</taxon>
        <taxon>Euteleostomi</taxon>
        <taxon>Archelosauria</taxon>
        <taxon>Archosauria</taxon>
        <taxon>Dinosauria</taxon>
        <taxon>Saurischia</taxon>
        <taxon>Theropoda</taxon>
        <taxon>Coelurosauria</taxon>
        <taxon>Aves</taxon>
        <taxon>Neognathae</taxon>
        <taxon>Galloanserae</taxon>
        <taxon>Anseriformes</taxon>
        <taxon>Anatidae</taxon>
        <taxon>Anatinae</taxon>
        <taxon>Anas</taxon>
    </lineage>
</organism>
<evidence type="ECO:0000256" key="2">
    <source>
        <dbReference type="SAM" id="Phobius"/>
    </source>
</evidence>
<name>R0JGI6_ANAPL</name>
<keyword evidence="2" id="KW-0812">Transmembrane</keyword>
<feature type="compositionally biased region" description="Polar residues" evidence="1">
    <location>
        <begin position="187"/>
        <end position="200"/>
    </location>
</feature>
<dbReference type="EMBL" id="KB744077">
    <property type="protein sequence ID" value="EOA96096.1"/>
    <property type="molecule type" value="Genomic_DNA"/>
</dbReference>
<evidence type="ECO:0000313" key="3">
    <source>
        <dbReference type="EMBL" id="EOA96096.1"/>
    </source>
</evidence>
<dbReference type="AlphaFoldDB" id="R0JGI6"/>
<keyword evidence="2" id="KW-1133">Transmembrane helix</keyword>
<keyword evidence="2" id="KW-0472">Membrane</keyword>
<gene>
    <name evidence="3" type="ORF">Anapl_07382</name>
</gene>
<protein>
    <submittedName>
        <fullName evidence="3">Uncharacterized protein</fullName>
    </submittedName>
</protein>
<evidence type="ECO:0000313" key="4">
    <source>
        <dbReference type="Proteomes" id="UP000296049"/>
    </source>
</evidence>